<dbReference type="InterPro" id="IPR011047">
    <property type="entry name" value="Quinoprotein_ADH-like_sf"/>
</dbReference>
<dbReference type="CDD" id="cd06261">
    <property type="entry name" value="TM_PBP2"/>
    <property type="match status" value="1"/>
</dbReference>
<evidence type="ECO:0000256" key="2">
    <source>
        <dbReference type="ARBA" id="ARBA00022692"/>
    </source>
</evidence>
<keyword evidence="8" id="KW-1185">Reference proteome</keyword>
<comment type="similarity">
    <text evidence="5">Belongs to the binding-protein-dependent transport system permease family.</text>
</comment>
<feature type="transmembrane region" description="Helical" evidence="5">
    <location>
        <begin position="527"/>
        <end position="548"/>
    </location>
</feature>
<evidence type="ECO:0000256" key="3">
    <source>
        <dbReference type="ARBA" id="ARBA00022989"/>
    </source>
</evidence>
<evidence type="ECO:0000313" key="7">
    <source>
        <dbReference type="EMBL" id="MDY7219115.1"/>
    </source>
</evidence>
<evidence type="ECO:0000256" key="4">
    <source>
        <dbReference type="ARBA" id="ARBA00023136"/>
    </source>
</evidence>
<protein>
    <submittedName>
        <fullName evidence="7">ABC transporter permease subunit</fullName>
    </submittedName>
</protein>
<comment type="subcellular location">
    <subcellularLocation>
        <location evidence="1 5">Cell membrane</location>
        <topology evidence="1 5">Multi-pass membrane protein</topology>
    </subcellularLocation>
</comment>
<keyword evidence="2 5" id="KW-0812">Transmembrane</keyword>
<dbReference type="Gene3D" id="1.10.3720.10">
    <property type="entry name" value="MetI-like"/>
    <property type="match status" value="1"/>
</dbReference>
<dbReference type="SUPFAM" id="SSF161098">
    <property type="entry name" value="MetI-like"/>
    <property type="match status" value="2"/>
</dbReference>
<evidence type="ECO:0000313" key="8">
    <source>
        <dbReference type="Proteomes" id="UP001294570"/>
    </source>
</evidence>
<dbReference type="RefSeq" id="WP_321553212.1">
    <property type="nucleotide sequence ID" value="NZ_JAXIVU010000006.1"/>
</dbReference>
<feature type="transmembrane region" description="Helical" evidence="5">
    <location>
        <begin position="502"/>
        <end position="520"/>
    </location>
</feature>
<accession>A0ABU5GQX0</accession>
<dbReference type="EMBL" id="JAXIVU010000006">
    <property type="protein sequence ID" value="MDY7219115.1"/>
    <property type="molecule type" value="Genomic_DNA"/>
</dbReference>
<feature type="transmembrane region" description="Helical" evidence="5">
    <location>
        <begin position="609"/>
        <end position="628"/>
    </location>
</feature>
<name>A0ABU5GQX0_9GAMM</name>
<proteinExistence type="inferred from homology"/>
<dbReference type="InterPro" id="IPR000515">
    <property type="entry name" value="MetI-like"/>
</dbReference>
<dbReference type="Pfam" id="PF00528">
    <property type="entry name" value="BPD_transp_1"/>
    <property type="match status" value="1"/>
</dbReference>
<gene>
    <name evidence="7" type="ORF">TOI97_05975</name>
</gene>
<dbReference type="PROSITE" id="PS50928">
    <property type="entry name" value="ABC_TM1"/>
    <property type="match status" value="1"/>
</dbReference>
<dbReference type="InterPro" id="IPR035906">
    <property type="entry name" value="MetI-like_sf"/>
</dbReference>
<feature type="transmembrane region" description="Helical" evidence="5">
    <location>
        <begin position="462"/>
        <end position="482"/>
    </location>
</feature>
<dbReference type="PANTHER" id="PTHR42727">
    <property type="entry name" value="PHOSPHATE TRANSPORT SYSTEM PERMEASE PROTEIN"/>
    <property type="match status" value="1"/>
</dbReference>
<comment type="caution">
    <text evidence="7">The sequence shown here is derived from an EMBL/GenBank/DDBJ whole genome shotgun (WGS) entry which is preliminary data.</text>
</comment>
<sequence length="758" mass="83730">MQDVSSLLEQELNSSRIRNRRKFRAFKDAFARRAIAVGGWSVIVAITLIFFYLMYEVMPLFKSASIEQESSFELPESARSSTILTMFTEEQNEIVALLTESGQLHFIHAKNGAPLSQQQLPLDDAQISSVKVKTPGDDTLLLGLSNGTAIAVGTTFKVKFNEQGERLGVEPRVTQLFNGKALTLDPQGRSINYIAEQNSPEGKLLAGLVGEGQVVMTLLRQRTNFITGQVQESLDTVDFPSATAYTRLLIAPDHHYTFALRNNGRLDVYNSRNLNNIELMHTLTLVEPGQEVTQMVFQLAQQSLLVGDSQGQITQYFMVRDEHNQQHLTKIRTLKLGDAPIKILEAEQRRKGFVAIDSTGRVGIFNTTAEKTAIDAPLLQGEPLLAALAPRASMLLIQDAQGVFQRYAIDNPHPETSLKSLWGRVWYEGYSEPQYTWQSSSASNEFEPKFSLTPLAFGTLKAAFYAMLLSVPLAICGAMYTAYFMAPAVRTKIKPVIELMEALPTVILGFFAGLFLAPFMESHLPGVFAVLVILPLGIITFGFLWAQLPAQLRYCVPDGWHVVLLIPLVIFLAWLSFTLSQPMELLFFKGDMRNWLSNDLGISFDQRNAMVVGFAMGFAVIPTIYSIAEDALFGVPKSLSHGSLALGATPWQTLVKVVLPTASPGIFSAVMIGMGRAVGETMIVLMATGNTPIMNANIFEGMRTLAANIAVEMGESALGSSHYRILFLAALVLFLFTFVVNTLADLVRQRLRKKYSTL</sequence>
<keyword evidence="4 5" id="KW-0472">Membrane</keyword>
<dbReference type="PANTHER" id="PTHR42727:SF1">
    <property type="entry name" value="PHOSPHATE TRANSPORT SYSTEM PERMEASE"/>
    <property type="match status" value="1"/>
</dbReference>
<dbReference type="Proteomes" id="UP001294570">
    <property type="component" value="Unassembled WGS sequence"/>
</dbReference>
<evidence type="ECO:0000256" key="1">
    <source>
        <dbReference type="ARBA" id="ARBA00004651"/>
    </source>
</evidence>
<evidence type="ECO:0000256" key="5">
    <source>
        <dbReference type="RuleBase" id="RU363032"/>
    </source>
</evidence>
<feature type="transmembrane region" description="Helical" evidence="5">
    <location>
        <begin position="34"/>
        <end position="55"/>
    </location>
</feature>
<keyword evidence="3 5" id="KW-1133">Transmembrane helix</keyword>
<feature type="transmembrane region" description="Helical" evidence="5">
    <location>
        <begin position="723"/>
        <end position="744"/>
    </location>
</feature>
<feature type="domain" description="ABC transmembrane type-1" evidence="6">
    <location>
        <begin position="456"/>
        <end position="744"/>
    </location>
</feature>
<reference evidence="7 8" key="1">
    <citation type="submission" date="2023-12" db="EMBL/GenBank/DDBJ databases">
        <title>Denitrificimonas halotolerans sp. nov.,a novel species isolated from landfill leachate.</title>
        <authorList>
            <person name="Wang S."/>
        </authorList>
    </citation>
    <scope>NUCLEOTIDE SEQUENCE [LARGE SCALE GENOMIC DNA]</scope>
    <source>
        <strain evidence="7 8">JX-1</strain>
    </source>
</reference>
<dbReference type="SUPFAM" id="SSF50998">
    <property type="entry name" value="Quinoprotein alcohol dehydrogenase-like"/>
    <property type="match status" value="1"/>
</dbReference>
<evidence type="ECO:0000259" key="6">
    <source>
        <dbReference type="PROSITE" id="PS50928"/>
    </source>
</evidence>
<feature type="transmembrane region" description="Helical" evidence="5">
    <location>
        <begin position="560"/>
        <end position="588"/>
    </location>
</feature>
<keyword evidence="5" id="KW-0813">Transport</keyword>
<organism evidence="7 8">
    <name type="scientific">Denitrificimonas halotolerans</name>
    <dbReference type="NCBI Taxonomy" id="3098930"/>
    <lineage>
        <taxon>Bacteria</taxon>
        <taxon>Pseudomonadati</taxon>
        <taxon>Pseudomonadota</taxon>
        <taxon>Gammaproteobacteria</taxon>
        <taxon>Pseudomonadales</taxon>
        <taxon>Pseudomonadaceae</taxon>
        <taxon>Denitrificimonas</taxon>
    </lineage>
</organism>